<dbReference type="FunFam" id="1.10.3430.10:FF:000008">
    <property type="entry name" value="Ammonium transporter"/>
    <property type="match status" value="1"/>
</dbReference>
<evidence type="ECO:0000256" key="6">
    <source>
        <dbReference type="ARBA" id="ARBA00023136"/>
    </source>
</evidence>
<name>A0A7S3DL65_9EUKA</name>
<feature type="transmembrane region" description="Helical" evidence="8">
    <location>
        <begin position="133"/>
        <end position="154"/>
    </location>
</feature>
<comment type="subcellular location">
    <subcellularLocation>
        <location evidence="8">Cell membrane</location>
        <topology evidence="8">Multi-pass membrane protein</topology>
    </subcellularLocation>
    <subcellularLocation>
        <location evidence="1">Membrane</location>
        <topology evidence="1">Multi-pass membrane protein</topology>
    </subcellularLocation>
</comment>
<feature type="compositionally biased region" description="Low complexity" evidence="9">
    <location>
        <begin position="475"/>
        <end position="487"/>
    </location>
</feature>
<dbReference type="PANTHER" id="PTHR11730">
    <property type="entry name" value="AMMONIUM TRANSPORTER"/>
    <property type="match status" value="1"/>
</dbReference>
<feature type="transmembrane region" description="Helical" evidence="8">
    <location>
        <begin position="334"/>
        <end position="355"/>
    </location>
</feature>
<evidence type="ECO:0000256" key="1">
    <source>
        <dbReference type="ARBA" id="ARBA00004141"/>
    </source>
</evidence>
<dbReference type="PROSITE" id="PS00018">
    <property type="entry name" value="EF_HAND_1"/>
    <property type="match status" value="1"/>
</dbReference>
<feature type="transmembrane region" description="Helical" evidence="8">
    <location>
        <begin position="203"/>
        <end position="227"/>
    </location>
</feature>
<feature type="transmembrane region" description="Helical" evidence="8">
    <location>
        <begin position="54"/>
        <end position="74"/>
    </location>
</feature>
<accession>A0A7S3DL65</accession>
<keyword evidence="5 8" id="KW-1133">Transmembrane helix</keyword>
<dbReference type="EMBL" id="HBIB01036334">
    <property type="protein sequence ID" value="CAE0261304.1"/>
    <property type="molecule type" value="Transcribed_RNA"/>
</dbReference>
<dbReference type="SUPFAM" id="SSF111352">
    <property type="entry name" value="Ammonium transporter"/>
    <property type="match status" value="1"/>
</dbReference>
<feature type="transmembrane region" description="Helical" evidence="8">
    <location>
        <begin position="418"/>
        <end position="441"/>
    </location>
</feature>
<feature type="transmembrane region" description="Helical" evidence="8">
    <location>
        <begin position="248"/>
        <end position="264"/>
    </location>
</feature>
<dbReference type="InterPro" id="IPR024041">
    <property type="entry name" value="NH4_transpt_AmtB-like_dom"/>
</dbReference>
<gene>
    <name evidence="11" type="ORF">PBIL07802_LOCUS23594</name>
</gene>
<keyword evidence="4 8" id="KW-0812">Transmembrane</keyword>
<dbReference type="AlphaFoldDB" id="A0A7S3DL65"/>
<dbReference type="InterPro" id="IPR018247">
    <property type="entry name" value="EF_Hand_1_Ca_BS"/>
</dbReference>
<evidence type="ECO:0000256" key="2">
    <source>
        <dbReference type="ARBA" id="ARBA00005887"/>
    </source>
</evidence>
<dbReference type="InterPro" id="IPR018047">
    <property type="entry name" value="Ammonium_transpt_CS"/>
</dbReference>
<feature type="domain" description="Ammonium transporter AmtB-like" evidence="10">
    <location>
        <begin position="56"/>
        <end position="470"/>
    </location>
</feature>
<dbReference type="PROSITE" id="PS01219">
    <property type="entry name" value="AMMONIUM_TRANSP"/>
    <property type="match status" value="1"/>
</dbReference>
<dbReference type="Gene3D" id="1.10.3430.10">
    <property type="entry name" value="Ammonium transporter AmtB like domains"/>
    <property type="match status" value="1"/>
</dbReference>
<keyword evidence="7 8" id="KW-0924">Ammonia transport</keyword>
<evidence type="ECO:0000256" key="9">
    <source>
        <dbReference type="SAM" id="MobiDB-lite"/>
    </source>
</evidence>
<dbReference type="NCBIfam" id="TIGR00836">
    <property type="entry name" value="amt"/>
    <property type="match status" value="1"/>
</dbReference>
<dbReference type="GO" id="GO:0008519">
    <property type="term" value="F:ammonium channel activity"/>
    <property type="evidence" value="ECO:0007669"/>
    <property type="project" value="InterPro"/>
</dbReference>
<sequence length="505" mass="53146">MESSPFVYVNGSGTYLKASFIASFLEEDKSTLNGLLSAQEYTISGDVTSTSPTAFWLLLGGVLVFFMQAGFAMLEVGSVRAKNAINIALKNTIDVSLGGLAFWIMGWALAYGDANGNGFIGGSEFFLIGQKDFALWLFQFAFAATAATIVSGAVAERTRFRSYLVYTFLITGFIYPVVVHWVWSSTGFLSAFNSNGHQIANGMIDFAGSGVVHMTGGVAALCGAIFVGARKGRFEDGKSVPIPGHNPLLSCLGVFILWFGWYGFNAGSTLLFTDGAEVVASRAAMTTTLAAGGSLLTTLILGRIAFGYYDLIYALNGALAGLVSITAGCSVVDAYAAVLIGIIGAIVYFGASEALKKLKIDDPLEAAPIHFAAGAWGVISVGFFATPSNVAAAYGDFGGYNNISSSVGIFYEGNGTLLGVQILGVLCIIAWSGALSSLTFFSLRMMKILRIDEECEVSGMDRVFHGGAAYPEFENSAAGEAESESSSPPVRVETSTADVEMTLKV</sequence>
<feature type="transmembrane region" description="Helical" evidence="8">
    <location>
        <begin position="163"/>
        <end position="183"/>
    </location>
</feature>
<evidence type="ECO:0000256" key="7">
    <source>
        <dbReference type="ARBA" id="ARBA00023177"/>
    </source>
</evidence>
<dbReference type="GO" id="GO:0005886">
    <property type="term" value="C:plasma membrane"/>
    <property type="evidence" value="ECO:0007669"/>
    <property type="project" value="UniProtKB-SubCell"/>
</dbReference>
<dbReference type="InterPro" id="IPR001905">
    <property type="entry name" value="Ammonium_transpt"/>
</dbReference>
<keyword evidence="6 8" id="KW-0472">Membrane</keyword>
<protein>
    <recommendedName>
        <fullName evidence="8">Ammonium transporter</fullName>
    </recommendedName>
</protein>
<comment type="similarity">
    <text evidence="2 8">Belongs to the ammonia transporter channel (TC 1.A.11.2) family.</text>
</comment>
<dbReference type="PANTHER" id="PTHR11730:SF6">
    <property type="entry name" value="AMMONIUM TRANSPORTER"/>
    <property type="match status" value="1"/>
</dbReference>
<evidence type="ECO:0000259" key="10">
    <source>
        <dbReference type="Pfam" id="PF00909"/>
    </source>
</evidence>
<dbReference type="GO" id="GO:0097272">
    <property type="term" value="P:ammonium homeostasis"/>
    <property type="evidence" value="ECO:0007669"/>
    <property type="project" value="TreeGrafter"/>
</dbReference>
<keyword evidence="3 8" id="KW-0813">Transport</keyword>
<evidence type="ECO:0000256" key="4">
    <source>
        <dbReference type="ARBA" id="ARBA00022692"/>
    </source>
</evidence>
<feature type="transmembrane region" description="Helical" evidence="8">
    <location>
        <begin position="284"/>
        <end position="304"/>
    </location>
</feature>
<organism evidence="11">
    <name type="scientific">Palpitomonas bilix</name>
    <dbReference type="NCBI Taxonomy" id="652834"/>
    <lineage>
        <taxon>Eukaryota</taxon>
        <taxon>Eukaryota incertae sedis</taxon>
    </lineage>
</organism>
<evidence type="ECO:0000256" key="3">
    <source>
        <dbReference type="ARBA" id="ARBA00022448"/>
    </source>
</evidence>
<evidence type="ECO:0000256" key="8">
    <source>
        <dbReference type="RuleBase" id="RU362002"/>
    </source>
</evidence>
<evidence type="ECO:0000313" key="11">
    <source>
        <dbReference type="EMBL" id="CAE0261304.1"/>
    </source>
</evidence>
<reference evidence="11" key="1">
    <citation type="submission" date="2021-01" db="EMBL/GenBank/DDBJ databases">
        <authorList>
            <person name="Corre E."/>
            <person name="Pelletier E."/>
            <person name="Niang G."/>
            <person name="Scheremetjew M."/>
            <person name="Finn R."/>
            <person name="Kale V."/>
            <person name="Holt S."/>
            <person name="Cochrane G."/>
            <person name="Meng A."/>
            <person name="Brown T."/>
            <person name="Cohen L."/>
        </authorList>
    </citation>
    <scope>NUCLEOTIDE SEQUENCE</scope>
    <source>
        <strain evidence="11">NIES-2562</strain>
    </source>
</reference>
<feature type="transmembrane region" description="Helical" evidence="8">
    <location>
        <begin position="367"/>
        <end position="385"/>
    </location>
</feature>
<feature type="region of interest" description="Disordered" evidence="9">
    <location>
        <begin position="475"/>
        <end position="505"/>
    </location>
</feature>
<feature type="transmembrane region" description="Helical" evidence="8">
    <location>
        <begin position="311"/>
        <end position="328"/>
    </location>
</feature>
<dbReference type="Pfam" id="PF00909">
    <property type="entry name" value="Ammonium_transp"/>
    <property type="match status" value="1"/>
</dbReference>
<evidence type="ECO:0000256" key="5">
    <source>
        <dbReference type="ARBA" id="ARBA00022989"/>
    </source>
</evidence>
<proteinExistence type="inferred from homology"/>
<dbReference type="InterPro" id="IPR029020">
    <property type="entry name" value="Ammonium/urea_transptr"/>
</dbReference>
<feature type="transmembrane region" description="Helical" evidence="8">
    <location>
        <begin position="95"/>
        <end position="113"/>
    </location>
</feature>